<reference evidence="2 3" key="1">
    <citation type="journal article" date="2017" name="Elife">
        <title>Extensive horizontal gene transfer in cheese-associated bacteria.</title>
        <authorList>
            <person name="Bonham K.S."/>
            <person name="Wolfe B.E."/>
            <person name="Dutton R.J."/>
        </authorList>
    </citation>
    <scope>NUCLEOTIDE SEQUENCE [LARGE SCALE GENOMIC DNA]</scope>
    <source>
        <strain evidence="2 3">341_9</strain>
    </source>
</reference>
<feature type="compositionally biased region" description="Polar residues" evidence="1">
    <location>
        <begin position="33"/>
        <end position="46"/>
    </location>
</feature>
<feature type="region of interest" description="Disordered" evidence="1">
    <location>
        <begin position="33"/>
        <end position="59"/>
    </location>
</feature>
<accession>A0A2A3YEK1</accession>
<dbReference type="EMBL" id="NRGR01000040">
    <property type="protein sequence ID" value="PCC37763.1"/>
    <property type="molecule type" value="Genomic_DNA"/>
</dbReference>
<evidence type="ECO:0000256" key="1">
    <source>
        <dbReference type="SAM" id="MobiDB-lite"/>
    </source>
</evidence>
<protein>
    <submittedName>
        <fullName evidence="2">Uncharacterized protein</fullName>
    </submittedName>
</protein>
<gene>
    <name evidence="2" type="ORF">CIK66_17585</name>
</gene>
<dbReference type="AlphaFoldDB" id="A0A2A3YEK1"/>
<evidence type="ECO:0000313" key="3">
    <source>
        <dbReference type="Proteomes" id="UP000218598"/>
    </source>
</evidence>
<proteinExistence type="predicted"/>
<name>A0A2A3YEK1_9MICO</name>
<evidence type="ECO:0000313" key="2">
    <source>
        <dbReference type="EMBL" id="PCC37763.1"/>
    </source>
</evidence>
<dbReference type="Proteomes" id="UP000218598">
    <property type="component" value="Unassembled WGS sequence"/>
</dbReference>
<keyword evidence="3" id="KW-1185">Reference proteome</keyword>
<sequence length="319" mass="34129">MALGCIVILLLAIGGGLLFLVLNQLGDREQSAASGTASNAEVQSETDGPVDPTSLSTDPADSQFEGIAIYEEPPGDADDLRAVLANNPLTAGSLPDVSSCDLPATPVEQSTEELQAVLDASASCLNSVWASAMSDRGLPWEPPTVEVYTYPDVPNSTCEADTFEPDYPRVCNLNNVIYWPVGYGVGASQADPELVPGAYLWDLAAVYMSPVAWQSSTIVYYGTLLDKLEADQEQADEVWRRHSLQMQCLGAAASVQQPAEARPAPELRDELMDESYWDPDEGSRPIAPASRARWLTAGFESDGDLGVCNTWVAPAEQVA</sequence>
<comment type="caution">
    <text evidence="2">The sequence shown here is derived from an EMBL/GenBank/DDBJ whole genome shotgun (WGS) entry which is preliminary data.</text>
</comment>
<organism evidence="2 3">
    <name type="scientific">Brachybacterium alimentarium</name>
    <dbReference type="NCBI Taxonomy" id="47845"/>
    <lineage>
        <taxon>Bacteria</taxon>
        <taxon>Bacillati</taxon>
        <taxon>Actinomycetota</taxon>
        <taxon>Actinomycetes</taxon>
        <taxon>Micrococcales</taxon>
        <taxon>Dermabacteraceae</taxon>
        <taxon>Brachybacterium</taxon>
    </lineage>
</organism>